<dbReference type="EMBL" id="CP024870">
    <property type="protein sequence ID" value="ATX71281.1"/>
    <property type="molecule type" value="Genomic_DNA"/>
</dbReference>
<name>A0A1Y0L2N1_9MOLU</name>
<sequence length="59" mass="6731">MGFDNNRGSDRPRRFSNNDGNRRPNSGGNSGRIENFEKPLIDLLKQISDKLDVLIEKTK</sequence>
<organism evidence="2 3">
    <name type="scientific">Spiroplasma clarkii</name>
    <dbReference type="NCBI Taxonomy" id="2139"/>
    <lineage>
        <taxon>Bacteria</taxon>
        <taxon>Bacillati</taxon>
        <taxon>Mycoplasmatota</taxon>
        <taxon>Mollicutes</taxon>
        <taxon>Entomoplasmatales</taxon>
        <taxon>Spiroplasmataceae</taxon>
        <taxon>Spiroplasma</taxon>
    </lineage>
</organism>
<dbReference type="KEGG" id="scla:SCLARK_001414"/>
<evidence type="ECO:0000256" key="1">
    <source>
        <dbReference type="SAM" id="MobiDB-lite"/>
    </source>
</evidence>
<evidence type="ECO:0000313" key="2">
    <source>
        <dbReference type="EMBL" id="ATX71281.1"/>
    </source>
</evidence>
<dbReference type="RefSeq" id="WP_100254820.1">
    <property type="nucleotide sequence ID" value="NZ_CP015819.1"/>
</dbReference>
<dbReference type="AlphaFoldDB" id="A0A1Y0L2N1"/>
<proteinExistence type="predicted"/>
<protein>
    <submittedName>
        <fullName evidence="2">Uncharacterized protein</fullName>
    </submittedName>
</protein>
<keyword evidence="3" id="KW-1185">Reference proteome</keyword>
<accession>A0A1Y0L2N1</accession>
<feature type="region of interest" description="Disordered" evidence="1">
    <location>
        <begin position="1"/>
        <end position="34"/>
    </location>
</feature>
<feature type="compositionally biased region" description="Low complexity" evidence="1">
    <location>
        <begin position="17"/>
        <end position="27"/>
    </location>
</feature>
<evidence type="ECO:0000313" key="3">
    <source>
        <dbReference type="Proteomes" id="UP000231179"/>
    </source>
</evidence>
<dbReference type="Proteomes" id="UP000231179">
    <property type="component" value="Chromosome"/>
</dbReference>
<gene>
    <name evidence="2" type="ORF">SCLAR_v1c09790</name>
</gene>
<reference evidence="2 3" key="1">
    <citation type="submission" date="2017-11" db="EMBL/GenBank/DDBJ databases">
        <title>Complete genome sequence of Spiroplasma clarkii CN-5 (DSM 19994).</title>
        <authorList>
            <person name="Tsai Y.-M."/>
            <person name="Chang A."/>
            <person name="Lo W.-S."/>
            <person name="Kuo C.-H."/>
        </authorList>
    </citation>
    <scope>NUCLEOTIDE SEQUENCE [LARGE SCALE GENOMIC DNA]</scope>
    <source>
        <strain evidence="2 3">CN-5</strain>
    </source>
</reference>